<dbReference type="AlphaFoldDB" id="A0AAU7NRX4"/>
<dbReference type="KEGG" id="mech:Q9L42_013650"/>
<keyword evidence="2" id="KW-1185">Reference proteome</keyword>
<keyword evidence="1" id="KW-0449">Lipoprotein</keyword>
<accession>A0AAU7NRX4</accession>
<dbReference type="PROSITE" id="PS51257">
    <property type="entry name" value="PROKAR_LIPOPROTEIN"/>
    <property type="match status" value="1"/>
</dbReference>
<sequence>MFRPAILALTLMASACSTIPEQIRHAPSPDVRLPEVQEDFSAHQGKSVRWGGTVLEVINDESFTTIQTLHYPLQSNGRPETDDPSNGRFIIKSEKFLDPPFIRKGAN</sequence>
<dbReference type="PANTHER" id="PTHR37530:SF1">
    <property type="entry name" value="OUTER MEMBRANE PROTEIN SLP"/>
    <property type="match status" value="1"/>
</dbReference>
<evidence type="ECO:0000313" key="1">
    <source>
        <dbReference type="EMBL" id="XBS19406.1"/>
    </source>
</evidence>
<dbReference type="InterPro" id="IPR004658">
    <property type="entry name" value="OMP_Slp"/>
</dbReference>
<gene>
    <name evidence="1" type="ORF">Q9L42_013650</name>
</gene>
<dbReference type="RefSeq" id="WP_305907851.1">
    <property type="nucleotide sequence ID" value="NZ_CP157743.1"/>
</dbReference>
<dbReference type="EMBL" id="CP157743">
    <property type="protein sequence ID" value="XBS19406.1"/>
    <property type="molecule type" value="Genomic_DNA"/>
</dbReference>
<dbReference type="PANTHER" id="PTHR37530">
    <property type="entry name" value="OUTER MEMBRANE PROTEIN SLP"/>
    <property type="match status" value="1"/>
</dbReference>
<proteinExistence type="predicted"/>
<reference evidence="1 2" key="1">
    <citation type="journal article" date="2024" name="Microbiology">
        <title>Methylomarinum rosea sp. nov., a novel halophilic methanotrophic bacterium from the hypersaline Lake Elton.</title>
        <authorList>
            <person name="Suleimanov R.Z."/>
            <person name="Oshkin I.Y."/>
            <person name="Danilova O.V."/>
            <person name="Suzina N.E."/>
            <person name="Dedysh S.N."/>
        </authorList>
    </citation>
    <scope>NUCLEOTIDE SEQUENCE [LARGE SCALE GENOMIC DNA]</scope>
    <source>
        <strain evidence="1 2">Ch1-1</strain>
    </source>
</reference>
<protein>
    <submittedName>
        <fullName evidence="1">Slp family lipoprotein</fullName>
    </submittedName>
</protein>
<dbReference type="Pfam" id="PF03843">
    <property type="entry name" value="Slp"/>
    <property type="match status" value="1"/>
</dbReference>
<dbReference type="Proteomes" id="UP001225378">
    <property type="component" value="Chromosome"/>
</dbReference>
<name>A0AAU7NRX4_9GAMM</name>
<dbReference type="GO" id="GO:0019867">
    <property type="term" value="C:outer membrane"/>
    <property type="evidence" value="ECO:0007669"/>
    <property type="project" value="InterPro"/>
</dbReference>
<evidence type="ECO:0000313" key="2">
    <source>
        <dbReference type="Proteomes" id="UP001225378"/>
    </source>
</evidence>
<organism evidence="1 2">
    <name type="scientific">Methylomarinum roseum</name>
    <dbReference type="NCBI Taxonomy" id="3067653"/>
    <lineage>
        <taxon>Bacteria</taxon>
        <taxon>Pseudomonadati</taxon>
        <taxon>Pseudomonadota</taxon>
        <taxon>Gammaproteobacteria</taxon>
        <taxon>Methylococcales</taxon>
        <taxon>Methylococcaceae</taxon>
        <taxon>Methylomarinum</taxon>
    </lineage>
</organism>